<dbReference type="PROSITE" id="PS00211">
    <property type="entry name" value="ABC_TRANSPORTER_1"/>
    <property type="match status" value="1"/>
</dbReference>
<dbReference type="InterPro" id="IPR027417">
    <property type="entry name" value="P-loop_NTPase"/>
</dbReference>
<dbReference type="InterPro" id="IPR003593">
    <property type="entry name" value="AAA+_ATPase"/>
</dbReference>
<name>A0ABR7NM75_9FIRM</name>
<keyword evidence="7" id="KW-1185">Reference proteome</keyword>
<dbReference type="InterPro" id="IPR003439">
    <property type="entry name" value="ABC_transporter-like_ATP-bd"/>
</dbReference>
<gene>
    <name evidence="6" type="ORF">H8717_14030</name>
</gene>
<evidence type="ECO:0000256" key="1">
    <source>
        <dbReference type="ARBA" id="ARBA00022448"/>
    </source>
</evidence>
<keyword evidence="2" id="KW-0547">Nucleotide-binding</keyword>
<feature type="domain" description="ABC transporter" evidence="5">
    <location>
        <begin position="5"/>
        <end position="244"/>
    </location>
</feature>
<reference evidence="6 7" key="1">
    <citation type="submission" date="2020-08" db="EMBL/GenBank/DDBJ databases">
        <title>Genome public.</title>
        <authorList>
            <person name="Liu C."/>
            <person name="Sun Q."/>
        </authorList>
    </citation>
    <scope>NUCLEOTIDE SEQUENCE [LARGE SCALE GENOMIC DNA]</scope>
    <source>
        <strain evidence="6 7">BX1</strain>
    </source>
</reference>
<evidence type="ECO:0000313" key="7">
    <source>
        <dbReference type="Proteomes" id="UP000658131"/>
    </source>
</evidence>
<evidence type="ECO:0000259" key="5">
    <source>
        <dbReference type="PROSITE" id="PS50893"/>
    </source>
</evidence>
<dbReference type="InterPro" id="IPR015854">
    <property type="entry name" value="ABC_transpr_LolD-like"/>
</dbReference>
<evidence type="ECO:0000313" key="6">
    <source>
        <dbReference type="EMBL" id="MBC8577516.1"/>
    </source>
</evidence>
<dbReference type="GO" id="GO:0005524">
    <property type="term" value="F:ATP binding"/>
    <property type="evidence" value="ECO:0007669"/>
    <property type="project" value="UniProtKB-KW"/>
</dbReference>
<accession>A0ABR7NM75</accession>
<dbReference type="RefSeq" id="WP_369073950.1">
    <property type="nucleotide sequence ID" value="NZ_JACRTB010000034.1"/>
</dbReference>
<comment type="caution">
    <text evidence="6">The sequence shown here is derived from an EMBL/GenBank/DDBJ whole genome shotgun (WGS) entry which is preliminary data.</text>
</comment>
<dbReference type="Proteomes" id="UP000658131">
    <property type="component" value="Unassembled WGS sequence"/>
</dbReference>
<keyword evidence="1" id="KW-0813">Transport</keyword>
<dbReference type="PROSITE" id="PS50893">
    <property type="entry name" value="ABC_TRANSPORTER_2"/>
    <property type="match status" value="1"/>
</dbReference>
<dbReference type="PANTHER" id="PTHR24220:SF86">
    <property type="entry name" value="ABC TRANSPORTER ABCH.1"/>
    <property type="match status" value="1"/>
</dbReference>
<dbReference type="InterPro" id="IPR017871">
    <property type="entry name" value="ABC_transporter-like_CS"/>
</dbReference>
<dbReference type="SUPFAM" id="SSF52540">
    <property type="entry name" value="P-loop containing nucleoside triphosphate hydrolases"/>
    <property type="match status" value="1"/>
</dbReference>
<feature type="region of interest" description="Disordered" evidence="4">
    <location>
        <begin position="235"/>
        <end position="297"/>
    </location>
</feature>
<keyword evidence="3 6" id="KW-0067">ATP-binding</keyword>
<dbReference type="SMART" id="SM00382">
    <property type="entry name" value="AAA"/>
    <property type="match status" value="1"/>
</dbReference>
<evidence type="ECO:0000256" key="4">
    <source>
        <dbReference type="SAM" id="MobiDB-lite"/>
    </source>
</evidence>
<protein>
    <submittedName>
        <fullName evidence="6">ABC transporter ATP-binding protein</fullName>
    </submittedName>
</protein>
<dbReference type="InterPro" id="IPR017911">
    <property type="entry name" value="MacB-like_ATP-bd"/>
</dbReference>
<dbReference type="Gene3D" id="3.40.50.300">
    <property type="entry name" value="P-loop containing nucleotide triphosphate hydrolases"/>
    <property type="match status" value="1"/>
</dbReference>
<feature type="compositionally biased region" description="Basic and acidic residues" evidence="4">
    <location>
        <begin position="263"/>
        <end position="297"/>
    </location>
</feature>
<proteinExistence type="predicted"/>
<dbReference type="EMBL" id="JACRTB010000034">
    <property type="protein sequence ID" value="MBC8577516.1"/>
    <property type="molecule type" value="Genomic_DNA"/>
</dbReference>
<dbReference type="CDD" id="cd03255">
    <property type="entry name" value="ABC_MJ0796_LolCDE_FtsE"/>
    <property type="match status" value="1"/>
</dbReference>
<evidence type="ECO:0000256" key="2">
    <source>
        <dbReference type="ARBA" id="ARBA00022741"/>
    </source>
</evidence>
<evidence type="ECO:0000256" key="3">
    <source>
        <dbReference type="ARBA" id="ARBA00022840"/>
    </source>
</evidence>
<organism evidence="6 7">
    <name type="scientific">Yanshouia hominis</name>
    <dbReference type="NCBI Taxonomy" id="2763673"/>
    <lineage>
        <taxon>Bacteria</taxon>
        <taxon>Bacillati</taxon>
        <taxon>Bacillota</taxon>
        <taxon>Clostridia</taxon>
        <taxon>Eubacteriales</taxon>
        <taxon>Oscillospiraceae</taxon>
        <taxon>Yanshouia</taxon>
    </lineage>
</organism>
<dbReference type="PANTHER" id="PTHR24220">
    <property type="entry name" value="IMPORT ATP-BINDING PROTEIN"/>
    <property type="match status" value="1"/>
</dbReference>
<sequence length="297" mass="32749">MDAIITIHDLSKVYRVGHEKVRALSHINLQIGRGEICCILGTSGSGKSTLLNQLAGLEKPTSGSVRIGKTNISRLSEDQLAGFRQRNIGFVFQSYNLIASMSALENVAMPLLFRGMPRMVRDREAAQMLKKVGLGNRINHKPSEMSGGQQQRVGIARAFVAKPKIVFADEPTGNLDSHTTLEVMKLLIEMSHQNNITFVLVTHDNELARYADRIITIRDGLLVGDERNESPAYLEQAREESASTKHIPADAGQGLCAEAEQAGEQRDAFQPPDEKTFASIPQEKEKENKADENETTV</sequence>
<dbReference type="Pfam" id="PF00005">
    <property type="entry name" value="ABC_tran"/>
    <property type="match status" value="1"/>
</dbReference>